<evidence type="ECO:0000313" key="1">
    <source>
        <dbReference type="EMBL" id="MBW7454042.1"/>
    </source>
</evidence>
<comment type="caution">
    <text evidence="1">The sequence shown here is derived from an EMBL/GenBank/DDBJ whole genome shotgun (WGS) entry which is preliminary data.</text>
</comment>
<dbReference type="Proteomes" id="UP001519887">
    <property type="component" value="Unassembled WGS sequence"/>
</dbReference>
<sequence length="66" mass="7197">MEVLRVKECEYTTLQALEGNAPRQRLLCKVKGLSESKLLAASAKEINADYAHGEDLNAAENQGYGS</sequence>
<dbReference type="RefSeq" id="WP_210037494.1">
    <property type="nucleotide sequence ID" value="NZ_JBHLVU010000004.1"/>
</dbReference>
<proteinExistence type="predicted"/>
<name>A0ABS7BZG0_9BACL</name>
<keyword evidence="2" id="KW-1185">Reference proteome</keyword>
<organism evidence="1 2">
    <name type="scientific">Paenibacillus sepulcri</name>
    <dbReference type="NCBI Taxonomy" id="359917"/>
    <lineage>
        <taxon>Bacteria</taxon>
        <taxon>Bacillati</taxon>
        <taxon>Bacillota</taxon>
        <taxon>Bacilli</taxon>
        <taxon>Bacillales</taxon>
        <taxon>Paenibacillaceae</taxon>
        <taxon>Paenibacillus</taxon>
    </lineage>
</organism>
<dbReference type="EMBL" id="JAHZIK010000147">
    <property type="protein sequence ID" value="MBW7454042.1"/>
    <property type="molecule type" value="Genomic_DNA"/>
</dbReference>
<gene>
    <name evidence="1" type="ORF">K0U00_08330</name>
</gene>
<reference evidence="1 2" key="1">
    <citation type="submission" date="2021-07" db="EMBL/GenBank/DDBJ databases">
        <title>Paenibacillus radiodurans sp. nov., isolated from the southeastern edge of Tengger Desert.</title>
        <authorList>
            <person name="Zhang G."/>
        </authorList>
    </citation>
    <scope>NUCLEOTIDE SEQUENCE [LARGE SCALE GENOMIC DNA]</scope>
    <source>
        <strain evidence="1 2">CCM 7311</strain>
    </source>
</reference>
<accession>A0ABS7BZG0</accession>
<evidence type="ECO:0000313" key="2">
    <source>
        <dbReference type="Proteomes" id="UP001519887"/>
    </source>
</evidence>
<protein>
    <submittedName>
        <fullName evidence="1">Uncharacterized protein</fullName>
    </submittedName>
</protein>